<accession>A0ABQ8K6X5</accession>
<evidence type="ECO:0000256" key="1">
    <source>
        <dbReference type="SAM" id="SignalP"/>
    </source>
</evidence>
<dbReference type="RefSeq" id="XP_047775689.1">
    <property type="nucleotide sequence ID" value="XM_047917259.1"/>
</dbReference>
<protein>
    <recommendedName>
        <fullName evidence="4">Secreted protein</fullName>
    </recommendedName>
</protein>
<name>A0ABQ8K6X5_9APHY</name>
<keyword evidence="1" id="KW-0732">Signal</keyword>
<gene>
    <name evidence="2" type="ORF">C8Q71DRAFT_244500</name>
</gene>
<organism evidence="2 3">
    <name type="scientific">Rhodofomes roseus</name>
    <dbReference type="NCBI Taxonomy" id="34475"/>
    <lineage>
        <taxon>Eukaryota</taxon>
        <taxon>Fungi</taxon>
        <taxon>Dikarya</taxon>
        <taxon>Basidiomycota</taxon>
        <taxon>Agaricomycotina</taxon>
        <taxon>Agaricomycetes</taxon>
        <taxon>Polyporales</taxon>
        <taxon>Rhodofomes</taxon>
    </lineage>
</organism>
<comment type="caution">
    <text evidence="2">The sequence shown here is derived from an EMBL/GenBank/DDBJ whole genome shotgun (WGS) entry which is preliminary data.</text>
</comment>
<evidence type="ECO:0008006" key="4">
    <source>
        <dbReference type="Google" id="ProtNLM"/>
    </source>
</evidence>
<dbReference type="GeneID" id="71997991"/>
<sequence>MIPLTLEGMALLYCLTHGAVSRRSHPCPSPGSQHGRGMRRWCVQHIVTLLDLYDQTGLTSLEAWNIAGSLLHAQHTTGFSTQPCGGVDSWCYRPQERVLGSWLVHAHLNTVAARNALHGSEAWRVKFVHGKHPVLAHAPRPCMDENRPFNPSHSSRTYSLPNIVTLPTVHYNWCR</sequence>
<dbReference type="Proteomes" id="UP000814176">
    <property type="component" value="Unassembled WGS sequence"/>
</dbReference>
<reference evidence="2 3" key="1">
    <citation type="journal article" date="2021" name="Environ. Microbiol.">
        <title>Gene family expansions and transcriptome signatures uncover fungal adaptations to wood decay.</title>
        <authorList>
            <person name="Hage H."/>
            <person name="Miyauchi S."/>
            <person name="Viragh M."/>
            <person name="Drula E."/>
            <person name="Min B."/>
            <person name="Chaduli D."/>
            <person name="Navarro D."/>
            <person name="Favel A."/>
            <person name="Norest M."/>
            <person name="Lesage-Meessen L."/>
            <person name="Balint B."/>
            <person name="Merenyi Z."/>
            <person name="de Eugenio L."/>
            <person name="Morin E."/>
            <person name="Martinez A.T."/>
            <person name="Baldrian P."/>
            <person name="Stursova M."/>
            <person name="Martinez M.J."/>
            <person name="Novotny C."/>
            <person name="Magnuson J.K."/>
            <person name="Spatafora J.W."/>
            <person name="Maurice S."/>
            <person name="Pangilinan J."/>
            <person name="Andreopoulos W."/>
            <person name="LaButti K."/>
            <person name="Hundley H."/>
            <person name="Na H."/>
            <person name="Kuo A."/>
            <person name="Barry K."/>
            <person name="Lipzen A."/>
            <person name="Henrissat B."/>
            <person name="Riley R."/>
            <person name="Ahrendt S."/>
            <person name="Nagy L.G."/>
            <person name="Grigoriev I.V."/>
            <person name="Martin F."/>
            <person name="Rosso M.N."/>
        </authorList>
    </citation>
    <scope>NUCLEOTIDE SEQUENCE [LARGE SCALE GENOMIC DNA]</scope>
    <source>
        <strain evidence="2 3">CIRM-BRFM 1785</strain>
    </source>
</reference>
<proteinExistence type="predicted"/>
<keyword evidence="3" id="KW-1185">Reference proteome</keyword>
<dbReference type="EMBL" id="JADCUA010000020">
    <property type="protein sequence ID" value="KAH9832923.1"/>
    <property type="molecule type" value="Genomic_DNA"/>
</dbReference>
<evidence type="ECO:0000313" key="3">
    <source>
        <dbReference type="Proteomes" id="UP000814176"/>
    </source>
</evidence>
<feature type="chain" id="PRO_5047167343" description="Secreted protein" evidence="1">
    <location>
        <begin position="22"/>
        <end position="175"/>
    </location>
</feature>
<feature type="signal peptide" evidence="1">
    <location>
        <begin position="1"/>
        <end position="21"/>
    </location>
</feature>
<evidence type="ECO:0000313" key="2">
    <source>
        <dbReference type="EMBL" id="KAH9832923.1"/>
    </source>
</evidence>